<proteinExistence type="predicted"/>
<gene>
    <name evidence="3" type="ORF">SAMN05192584_12948</name>
</gene>
<name>A0A1I4L3G7_9ACTN</name>
<dbReference type="InterPro" id="IPR022742">
    <property type="entry name" value="Hydrolase_4"/>
</dbReference>
<dbReference type="Gene3D" id="3.40.50.1820">
    <property type="entry name" value="alpha/beta hydrolase"/>
    <property type="match status" value="1"/>
</dbReference>
<keyword evidence="4" id="KW-1185">Reference proteome</keyword>
<feature type="compositionally biased region" description="Low complexity" evidence="1">
    <location>
        <begin position="294"/>
        <end position="305"/>
    </location>
</feature>
<dbReference type="Pfam" id="PF12146">
    <property type="entry name" value="Hydrolase_4"/>
    <property type="match status" value="1"/>
</dbReference>
<feature type="region of interest" description="Disordered" evidence="1">
    <location>
        <begin position="294"/>
        <end position="347"/>
    </location>
</feature>
<dbReference type="OrthoDB" id="4276066at2"/>
<dbReference type="RefSeq" id="WP_093852323.1">
    <property type="nucleotide sequence ID" value="NZ_FOSG01000029.1"/>
</dbReference>
<dbReference type="EMBL" id="FOSG01000029">
    <property type="protein sequence ID" value="SFL85545.1"/>
    <property type="molecule type" value="Genomic_DNA"/>
</dbReference>
<keyword evidence="3" id="KW-0031">Aminopeptidase</keyword>
<dbReference type="InterPro" id="IPR029058">
    <property type="entry name" value="AB_hydrolase_fold"/>
</dbReference>
<evidence type="ECO:0000259" key="2">
    <source>
        <dbReference type="Pfam" id="PF12146"/>
    </source>
</evidence>
<evidence type="ECO:0000256" key="1">
    <source>
        <dbReference type="SAM" id="MobiDB-lite"/>
    </source>
</evidence>
<dbReference type="AlphaFoldDB" id="A0A1I4L3G7"/>
<accession>A0A1I4L3G7</accession>
<keyword evidence="3" id="KW-0645">Protease</keyword>
<reference evidence="4" key="1">
    <citation type="submission" date="2016-10" db="EMBL/GenBank/DDBJ databases">
        <authorList>
            <person name="Varghese N."/>
            <person name="Submissions S."/>
        </authorList>
    </citation>
    <scope>NUCLEOTIDE SEQUENCE [LARGE SCALE GENOMIC DNA]</scope>
    <source>
        <strain evidence="4">PL19</strain>
    </source>
</reference>
<dbReference type="SUPFAM" id="SSF53474">
    <property type="entry name" value="alpha/beta-Hydrolases"/>
    <property type="match status" value="1"/>
</dbReference>
<protein>
    <submittedName>
        <fullName evidence="3">Serine aminopeptidase, S33</fullName>
    </submittedName>
</protein>
<feature type="domain" description="Serine aminopeptidase S33" evidence="2">
    <location>
        <begin position="35"/>
        <end position="139"/>
    </location>
</feature>
<keyword evidence="3" id="KW-0378">Hydrolase</keyword>
<sequence>MPDSPDTGVPDVRETVLDAAGVPLSALVAEPAERPPRAVLVAFHGGGMSAGYFDSRARPGLSLLELGARLGYTVLAVDRPGYGLSAPHLPEGQRVADQAETVHTALAGYAAAHDTGAGFFVVAHSNGGKLALALAARAAGGDGPIGLDVSGLGCRLAVEPHRIPGPGGHGDWRRHWGALRLYPPDAFRLGGGLVRPVPALEAREGPLWPRMYPRIASRVTVPVRFTFAEQEQWWRCDEEALAALRAPLTAAPRVRVDFQPDAGHNIGLGWAARTYHLRVLGFLEECLLARDAAPAGRPRPATARGTGPGTGSGTEKSPSPGEEERDVPERRGGGPDRAEAPAARLTR</sequence>
<organism evidence="3 4">
    <name type="scientific">Streptomyces pini</name>
    <dbReference type="NCBI Taxonomy" id="1520580"/>
    <lineage>
        <taxon>Bacteria</taxon>
        <taxon>Bacillati</taxon>
        <taxon>Actinomycetota</taxon>
        <taxon>Actinomycetes</taxon>
        <taxon>Kitasatosporales</taxon>
        <taxon>Streptomycetaceae</taxon>
        <taxon>Streptomyces</taxon>
    </lineage>
</organism>
<evidence type="ECO:0000313" key="4">
    <source>
        <dbReference type="Proteomes" id="UP000198928"/>
    </source>
</evidence>
<dbReference type="GO" id="GO:0004177">
    <property type="term" value="F:aminopeptidase activity"/>
    <property type="evidence" value="ECO:0007669"/>
    <property type="project" value="UniProtKB-KW"/>
</dbReference>
<dbReference type="Proteomes" id="UP000198928">
    <property type="component" value="Unassembled WGS sequence"/>
</dbReference>
<evidence type="ECO:0000313" key="3">
    <source>
        <dbReference type="EMBL" id="SFL85545.1"/>
    </source>
</evidence>
<feature type="compositionally biased region" description="Basic and acidic residues" evidence="1">
    <location>
        <begin position="327"/>
        <end position="339"/>
    </location>
</feature>